<protein>
    <submittedName>
        <fullName evidence="3">Molybdopterin-dependent oxidoreductase</fullName>
    </submittedName>
</protein>
<dbReference type="InterPro" id="IPR036374">
    <property type="entry name" value="OxRdtase_Mopterin-bd_sf"/>
</dbReference>
<proteinExistence type="predicted"/>
<evidence type="ECO:0000313" key="4">
    <source>
        <dbReference type="Proteomes" id="UP000432089"/>
    </source>
</evidence>
<comment type="caution">
    <text evidence="3">The sequence shown here is derived from an EMBL/GenBank/DDBJ whole genome shotgun (WGS) entry which is preliminary data.</text>
</comment>
<reference evidence="3 4" key="1">
    <citation type="submission" date="2019-09" db="EMBL/GenBank/DDBJ databases">
        <title>YIM 132180 draft genome.</title>
        <authorList>
            <person name="Zhang K."/>
        </authorList>
    </citation>
    <scope>NUCLEOTIDE SEQUENCE [LARGE SCALE GENOMIC DNA]</scope>
    <source>
        <strain evidence="3 4">YIM 132180</strain>
    </source>
</reference>
<dbReference type="AlphaFoldDB" id="A0A7V7PM17"/>
<feature type="domain" description="Oxidoreductase molybdopterin-binding" evidence="2">
    <location>
        <begin position="23"/>
        <end position="162"/>
    </location>
</feature>
<dbReference type="InterPro" id="IPR000572">
    <property type="entry name" value="OxRdtase_Mopterin-bd_dom"/>
</dbReference>
<keyword evidence="1" id="KW-0732">Signal</keyword>
<evidence type="ECO:0000313" key="3">
    <source>
        <dbReference type="EMBL" id="KAB0677561.1"/>
    </source>
</evidence>
<keyword evidence="4" id="KW-1185">Reference proteome</keyword>
<feature type="chain" id="PRO_5031414683" evidence="1">
    <location>
        <begin position="22"/>
        <end position="163"/>
    </location>
</feature>
<evidence type="ECO:0000256" key="1">
    <source>
        <dbReference type="SAM" id="SignalP"/>
    </source>
</evidence>
<name>A0A7V7PM17_9HYPH</name>
<dbReference type="Gene3D" id="3.90.420.10">
    <property type="entry name" value="Oxidoreductase, molybdopterin-binding domain"/>
    <property type="match status" value="1"/>
</dbReference>
<sequence length="163" mass="17185">MPMLARTLLAFLLLAAAPATAQDAATATVTLAGTAIEPATLTRASLAGLPRTELDVSFHTSKGEERGRYGGVLLWTLLERAGIGRSTGHHDELRRSILVTGRDGYAILFSAGEIAPEFGAKPIILATDKDGAPLSARDGLRVIVPGDKRGARSVRDVAMIEVR</sequence>
<gene>
    <name evidence="3" type="ORF">F6X38_17970</name>
</gene>
<dbReference type="Proteomes" id="UP000432089">
    <property type="component" value="Unassembled WGS sequence"/>
</dbReference>
<evidence type="ECO:0000259" key="2">
    <source>
        <dbReference type="Pfam" id="PF00174"/>
    </source>
</evidence>
<feature type="signal peptide" evidence="1">
    <location>
        <begin position="1"/>
        <end position="21"/>
    </location>
</feature>
<dbReference type="EMBL" id="VZDO01000016">
    <property type="protein sequence ID" value="KAB0677561.1"/>
    <property type="molecule type" value="Genomic_DNA"/>
</dbReference>
<dbReference type="SUPFAM" id="SSF56524">
    <property type="entry name" value="Oxidoreductase molybdopterin-binding domain"/>
    <property type="match status" value="1"/>
</dbReference>
<accession>A0A7V7PM17</accession>
<dbReference type="Pfam" id="PF00174">
    <property type="entry name" value="Oxidored_molyb"/>
    <property type="match status" value="1"/>
</dbReference>
<organism evidence="3 4">
    <name type="scientific">Plantimonas leprariae</name>
    <dbReference type="NCBI Taxonomy" id="2615207"/>
    <lineage>
        <taxon>Bacteria</taxon>
        <taxon>Pseudomonadati</taxon>
        <taxon>Pseudomonadota</taxon>
        <taxon>Alphaproteobacteria</taxon>
        <taxon>Hyphomicrobiales</taxon>
        <taxon>Aurantimonadaceae</taxon>
        <taxon>Plantimonas</taxon>
    </lineage>
</organism>